<reference evidence="2 3" key="1">
    <citation type="submission" date="2024-08" db="EMBL/GenBank/DDBJ databases">
        <authorList>
            <person name="Cucini C."/>
            <person name="Frati F."/>
        </authorList>
    </citation>
    <scope>NUCLEOTIDE SEQUENCE [LARGE SCALE GENOMIC DNA]</scope>
</reference>
<proteinExistence type="predicted"/>
<gene>
    <name evidence="2" type="ORF">ODALV1_LOCUS18513</name>
</gene>
<comment type="caution">
    <text evidence="2">The sequence shown here is derived from an EMBL/GenBank/DDBJ whole genome shotgun (WGS) entry which is preliminary data.</text>
</comment>
<evidence type="ECO:0000313" key="2">
    <source>
        <dbReference type="EMBL" id="CAL8119352.1"/>
    </source>
</evidence>
<keyword evidence="3" id="KW-1185">Reference proteome</keyword>
<organism evidence="2 3">
    <name type="scientific">Orchesella dallaii</name>
    <dbReference type="NCBI Taxonomy" id="48710"/>
    <lineage>
        <taxon>Eukaryota</taxon>
        <taxon>Metazoa</taxon>
        <taxon>Ecdysozoa</taxon>
        <taxon>Arthropoda</taxon>
        <taxon>Hexapoda</taxon>
        <taxon>Collembola</taxon>
        <taxon>Entomobryomorpha</taxon>
        <taxon>Entomobryoidea</taxon>
        <taxon>Orchesellidae</taxon>
        <taxon>Orchesellinae</taxon>
        <taxon>Orchesella</taxon>
    </lineage>
</organism>
<accession>A0ABP1R4C4</accession>
<sequence>MGHRKELFIQPQQRNAHDYDDNEGNIINPEKQSTSPEFIKTKDDGSSMDPGVVAHHNDTNLSMFIGNEDAETGALTRIKVKQERK</sequence>
<evidence type="ECO:0000313" key="3">
    <source>
        <dbReference type="Proteomes" id="UP001642540"/>
    </source>
</evidence>
<dbReference type="Proteomes" id="UP001642540">
    <property type="component" value="Unassembled WGS sequence"/>
</dbReference>
<dbReference type="EMBL" id="CAXLJM020000058">
    <property type="protein sequence ID" value="CAL8119352.1"/>
    <property type="molecule type" value="Genomic_DNA"/>
</dbReference>
<evidence type="ECO:0000256" key="1">
    <source>
        <dbReference type="SAM" id="MobiDB-lite"/>
    </source>
</evidence>
<feature type="region of interest" description="Disordered" evidence="1">
    <location>
        <begin position="1"/>
        <end position="50"/>
    </location>
</feature>
<protein>
    <submittedName>
        <fullName evidence="2">Uncharacterized protein</fullName>
    </submittedName>
</protein>
<name>A0ABP1R4C4_9HEXA</name>